<dbReference type="Proteomes" id="UP000030152">
    <property type="component" value="Unassembled WGS sequence"/>
</dbReference>
<keyword evidence="1" id="KW-0472">Membrane</keyword>
<gene>
    <name evidence="2" type="ORF">Q765_19610</name>
</gene>
<dbReference type="OrthoDB" id="1253310at2"/>
<dbReference type="EMBL" id="JRLX01000035">
    <property type="protein sequence ID" value="KGO84820.1"/>
    <property type="molecule type" value="Genomic_DNA"/>
</dbReference>
<comment type="caution">
    <text evidence="2">The sequence shown here is derived from an EMBL/GenBank/DDBJ whole genome shotgun (WGS) entry which is preliminary data.</text>
</comment>
<keyword evidence="1" id="KW-0812">Transmembrane</keyword>
<feature type="transmembrane region" description="Helical" evidence="1">
    <location>
        <begin position="90"/>
        <end position="110"/>
    </location>
</feature>
<dbReference type="STRING" id="1121895.GCA_000378485_02727"/>
<dbReference type="AlphaFoldDB" id="A0A0A2M944"/>
<dbReference type="eggNOG" id="ENOG5030ZES">
    <property type="taxonomic scope" value="Bacteria"/>
</dbReference>
<proteinExistence type="predicted"/>
<protein>
    <submittedName>
        <fullName evidence="2">Uncharacterized protein</fullName>
    </submittedName>
</protein>
<accession>A0A0A2M944</accession>
<reference evidence="2 3" key="1">
    <citation type="submission" date="2013-09" db="EMBL/GenBank/DDBJ databases">
        <authorList>
            <person name="Zeng Z."/>
            <person name="Chen C."/>
        </authorList>
    </citation>
    <scope>NUCLEOTIDE SEQUENCE [LARGE SCALE GENOMIC DNA]</scope>
    <source>
        <strain evidence="2 3">WB 3.3-2</strain>
    </source>
</reference>
<evidence type="ECO:0000256" key="1">
    <source>
        <dbReference type="SAM" id="Phobius"/>
    </source>
</evidence>
<evidence type="ECO:0000313" key="2">
    <source>
        <dbReference type="EMBL" id="KGO84820.1"/>
    </source>
</evidence>
<sequence>MASVHPNYIKASDLLLINTVLTIPNVFLSPRNFATPLAISVLIAVIVFQIVIAIAIRNGVAWIKYLILVLFLIGLFEISTFVKIFLETPIIGVINIIQTLLQIAAIVLLFKIQSKNI</sequence>
<feature type="transmembrane region" description="Helical" evidence="1">
    <location>
        <begin position="33"/>
        <end position="56"/>
    </location>
</feature>
<dbReference type="RefSeq" id="WP_020213895.1">
    <property type="nucleotide sequence ID" value="NZ_JRLX01000035.1"/>
</dbReference>
<name>A0A0A2M944_9FLAO</name>
<keyword evidence="1" id="KW-1133">Transmembrane helix</keyword>
<organism evidence="2 3">
    <name type="scientific">Flavobacterium rivuli WB 3.3-2 = DSM 21788</name>
    <dbReference type="NCBI Taxonomy" id="1121895"/>
    <lineage>
        <taxon>Bacteria</taxon>
        <taxon>Pseudomonadati</taxon>
        <taxon>Bacteroidota</taxon>
        <taxon>Flavobacteriia</taxon>
        <taxon>Flavobacteriales</taxon>
        <taxon>Flavobacteriaceae</taxon>
        <taxon>Flavobacterium</taxon>
    </lineage>
</organism>
<keyword evidence="3" id="KW-1185">Reference proteome</keyword>
<evidence type="ECO:0000313" key="3">
    <source>
        <dbReference type="Proteomes" id="UP000030152"/>
    </source>
</evidence>
<feature type="transmembrane region" description="Helical" evidence="1">
    <location>
        <begin position="63"/>
        <end position="84"/>
    </location>
</feature>